<comment type="caution">
    <text evidence="4">The sequence shown here is derived from an EMBL/GenBank/DDBJ whole genome shotgun (WGS) entry which is preliminary data.</text>
</comment>
<dbReference type="SMART" id="SM00331">
    <property type="entry name" value="PP2C_SIG"/>
    <property type="match status" value="1"/>
</dbReference>
<reference evidence="4 5" key="1">
    <citation type="submission" date="2023-07" db="EMBL/GenBank/DDBJ databases">
        <title>Strategy for survival of the halotoleranting strain Dietzia MX2 from the Yakshinskoe mineral salts deposit.</title>
        <authorList>
            <person name="Kharitonova M.A."/>
            <person name="Kupriyanova-Ashina F.G."/>
            <person name="Shakirov T.R."/>
            <person name="Vafina M.S."/>
            <person name="Ilinskaya O.N."/>
        </authorList>
    </citation>
    <scope>NUCLEOTIDE SEQUENCE [LARGE SCALE GENOMIC DNA]</scope>
    <source>
        <strain evidence="4 5">MX2</strain>
    </source>
</reference>
<evidence type="ECO:0000313" key="5">
    <source>
        <dbReference type="Proteomes" id="UP001172702"/>
    </source>
</evidence>
<proteinExistence type="predicted"/>
<dbReference type="Pfam" id="PF13672">
    <property type="entry name" value="PP2C_2"/>
    <property type="match status" value="1"/>
</dbReference>
<keyword evidence="2" id="KW-0472">Membrane</keyword>
<feature type="region of interest" description="Disordered" evidence="1">
    <location>
        <begin position="287"/>
        <end position="315"/>
    </location>
</feature>
<dbReference type="InterPro" id="IPR036457">
    <property type="entry name" value="PPM-type-like_dom_sf"/>
</dbReference>
<dbReference type="SMART" id="SM00332">
    <property type="entry name" value="PP2Cc"/>
    <property type="match status" value="1"/>
</dbReference>
<gene>
    <name evidence="4" type="ORF">QYF62_15960</name>
</gene>
<protein>
    <submittedName>
        <fullName evidence="4">Protein phosphatase 2C domain-containing protein</fullName>
    </submittedName>
</protein>
<evidence type="ECO:0000256" key="1">
    <source>
        <dbReference type="SAM" id="MobiDB-lite"/>
    </source>
</evidence>
<organism evidence="4 5">
    <name type="scientific">Dietzia maris</name>
    <dbReference type="NCBI Taxonomy" id="37915"/>
    <lineage>
        <taxon>Bacteria</taxon>
        <taxon>Bacillati</taxon>
        <taxon>Actinomycetota</taxon>
        <taxon>Actinomycetes</taxon>
        <taxon>Mycobacteriales</taxon>
        <taxon>Dietziaceae</taxon>
        <taxon>Dietzia</taxon>
    </lineage>
</organism>
<feature type="region of interest" description="Disordered" evidence="1">
    <location>
        <begin position="415"/>
        <end position="512"/>
    </location>
</feature>
<feature type="compositionally biased region" description="Basic and acidic residues" evidence="1">
    <location>
        <begin position="446"/>
        <end position="456"/>
    </location>
</feature>
<feature type="compositionally biased region" description="Low complexity" evidence="1">
    <location>
        <begin position="457"/>
        <end position="470"/>
    </location>
</feature>
<keyword evidence="2" id="KW-0812">Transmembrane</keyword>
<keyword evidence="2" id="KW-1133">Transmembrane helix</keyword>
<dbReference type="Proteomes" id="UP001172702">
    <property type="component" value="Unassembled WGS sequence"/>
</dbReference>
<dbReference type="EMBL" id="JAUHTB010000027">
    <property type="protein sequence ID" value="MDN4507537.1"/>
    <property type="molecule type" value="Genomic_DNA"/>
</dbReference>
<dbReference type="SUPFAM" id="SSF81606">
    <property type="entry name" value="PP2C-like"/>
    <property type="match status" value="1"/>
</dbReference>
<dbReference type="PANTHER" id="PTHR47992">
    <property type="entry name" value="PROTEIN PHOSPHATASE"/>
    <property type="match status" value="1"/>
</dbReference>
<feature type="transmembrane region" description="Helical" evidence="2">
    <location>
        <begin position="324"/>
        <end position="346"/>
    </location>
</feature>
<feature type="domain" description="PPM-type phosphatase" evidence="3">
    <location>
        <begin position="3"/>
        <end position="235"/>
    </location>
</feature>
<dbReference type="Gene3D" id="3.60.40.10">
    <property type="entry name" value="PPM-type phosphatase domain"/>
    <property type="match status" value="1"/>
</dbReference>
<feature type="compositionally biased region" description="Low complexity" evidence="1">
    <location>
        <begin position="287"/>
        <end position="296"/>
    </location>
</feature>
<dbReference type="RefSeq" id="WP_067716495.1">
    <property type="nucleotide sequence ID" value="NZ_JAUHTB010000027.1"/>
</dbReference>
<dbReference type="PROSITE" id="PS51746">
    <property type="entry name" value="PPM_2"/>
    <property type="match status" value="1"/>
</dbReference>
<name>A0ABT8H4Z5_9ACTN</name>
<evidence type="ECO:0000259" key="3">
    <source>
        <dbReference type="PROSITE" id="PS51746"/>
    </source>
</evidence>
<keyword evidence="5" id="KW-1185">Reference proteome</keyword>
<evidence type="ECO:0000256" key="2">
    <source>
        <dbReference type="SAM" id="Phobius"/>
    </source>
</evidence>
<feature type="compositionally biased region" description="Pro residues" evidence="1">
    <location>
        <begin position="471"/>
        <end position="485"/>
    </location>
</feature>
<evidence type="ECO:0000313" key="4">
    <source>
        <dbReference type="EMBL" id="MDN4507537.1"/>
    </source>
</evidence>
<sequence length="512" mass="52594">MTPALVYTARSHLGMVRENNEDSAYAGPRLLALADGMGGHAAGEIASQFVVAALARLDEDEPGQDLTGALTRALTVGNEAIASHVEAYPETDGMGCTATALLFDGRRMGLLHVGDSRAYLLRDGTLTQITKDDTFVQSLVDRGELSADEAHTHPRRSLILKALTGEPVEPTAVIREARVGDRYLLCSDGLSDPVSTETIAETLATGTVEEAADRLVQLALRSGGPDNITVVLADVLDSPRDAPVIPVVVGAASGDEPGQIDPAADPYSDTAAGKAAAFSRAQVASRGGATGTSGAAGASGAGRGNGSDDDEVDAAPPRGSRWRFALSVVGVLVLLAGIVGVSALLVRSNYFVTESDSQVVVKRGISGEVFGISLASVIQVGCLTREGDLTMHSPDAIPAGCDVFTLGDLREPARETVRAGMPSGSLAEAGAQVSRLTEDNLLPPCDPREQQERPREQTSSSSSPTESPSPTGSPAPTGSPSPGEPAPTDEPATPPSPTTPAPVPGETCRAVS</sequence>
<dbReference type="InterPro" id="IPR015655">
    <property type="entry name" value="PP2C"/>
</dbReference>
<accession>A0ABT8H4Z5</accession>
<feature type="compositionally biased region" description="Pro residues" evidence="1">
    <location>
        <begin position="492"/>
        <end position="503"/>
    </location>
</feature>
<dbReference type="CDD" id="cd00143">
    <property type="entry name" value="PP2Cc"/>
    <property type="match status" value="1"/>
</dbReference>
<dbReference type="InterPro" id="IPR001932">
    <property type="entry name" value="PPM-type_phosphatase-like_dom"/>
</dbReference>